<evidence type="ECO:0000313" key="2">
    <source>
        <dbReference type="EMBL" id="UQY44418.1"/>
    </source>
</evidence>
<evidence type="ECO:0000256" key="1">
    <source>
        <dbReference type="SAM" id="SignalP"/>
    </source>
</evidence>
<name>A0ABY4R7Y9_9GAMM</name>
<dbReference type="EMBL" id="CP082904">
    <property type="protein sequence ID" value="UQY44418.1"/>
    <property type="molecule type" value="Genomic_DNA"/>
</dbReference>
<gene>
    <name evidence="2" type="ORF">K6958_01545</name>
</gene>
<feature type="chain" id="PRO_5045857696" description="Fimbrial protein" evidence="1">
    <location>
        <begin position="18"/>
        <end position="294"/>
    </location>
</feature>
<proteinExistence type="predicted"/>
<reference evidence="2" key="1">
    <citation type="submission" date="2021-09" db="EMBL/GenBank/DDBJ databases">
        <title>First case of bloodstream infection caused by Mixta hanseatica sp. nov., a member of the Erwiniaceae family.</title>
        <authorList>
            <person name="Both A."/>
            <person name="Huang J."/>
            <person name="Wenzel P."/>
            <person name="Aepfelbacher M."/>
            <person name="Rohde H."/>
            <person name="Christner M."/>
            <person name="Hentschke M."/>
        </authorList>
    </citation>
    <scope>NUCLEOTIDE SEQUENCE</scope>
    <source>
        <strain evidence="2">X22927</strain>
    </source>
</reference>
<accession>A0ABY4R7Y9</accession>
<evidence type="ECO:0008006" key="4">
    <source>
        <dbReference type="Google" id="ProtNLM"/>
    </source>
</evidence>
<keyword evidence="3" id="KW-1185">Reference proteome</keyword>
<sequence>MRHPLIAFILLPAAALADGALVIQPQASGGLRLLSEGGAGGANALSVMQPAGKTLTLQLLPVAAGQCDGGNLTIASLRLSLLQVDNQQRLNCGETLRLRAEAQSRQVGVQIKSASLQPDFSGLMPSDYGLRPQIGSVRFNVEGEDIALWPLFLDLSVLQQEMPVLTAAFDRPALQFGLVGEQHDAAAAVRLRISKTRLAGGEILPYRLSFESAQLQDGRYRLRSSRGERFIPYAISVGGQEIAPGGAWHGRIPAGIATSDIVNINFTLPGSAIRGMEAGSRLLDTLTAVITPEI</sequence>
<feature type="signal peptide" evidence="1">
    <location>
        <begin position="1"/>
        <end position="17"/>
    </location>
</feature>
<dbReference type="Proteomes" id="UP001056635">
    <property type="component" value="Chromosome"/>
</dbReference>
<organism evidence="2 3">
    <name type="scientific">Mixta hanseatica</name>
    <dbReference type="NCBI Taxonomy" id="2872648"/>
    <lineage>
        <taxon>Bacteria</taxon>
        <taxon>Pseudomonadati</taxon>
        <taxon>Pseudomonadota</taxon>
        <taxon>Gammaproteobacteria</taxon>
        <taxon>Enterobacterales</taxon>
        <taxon>Erwiniaceae</taxon>
        <taxon>Mixta</taxon>
    </lineage>
</organism>
<protein>
    <recommendedName>
        <fullName evidence="4">Fimbrial protein</fullName>
    </recommendedName>
</protein>
<keyword evidence="1" id="KW-0732">Signal</keyword>
<dbReference type="RefSeq" id="WP_249893049.1">
    <property type="nucleotide sequence ID" value="NZ_CP082904.1"/>
</dbReference>
<evidence type="ECO:0000313" key="3">
    <source>
        <dbReference type="Proteomes" id="UP001056635"/>
    </source>
</evidence>